<feature type="signal peptide" evidence="17">
    <location>
        <begin position="1"/>
        <end position="22"/>
    </location>
</feature>
<keyword evidence="8" id="KW-0597">Phosphoprotein</keyword>
<dbReference type="GO" id="GO:0003677">
    <property type="term" value="F:DNA binding"/>
    <property type="evidence" value="ECO:0007669"/>
    <property type="project" value="UniProtKB-KW"/>
</dbReference>
<dbReference type="GO" id="GO:0005509">
    <property type="term" value="F:calcium ion binding"/>
    <property type="evidence" value="ECO:0007669"/>
    <property type="project" value="InterPro"/>
</dbReference>
<dbReference type="HOGENOM" id="CLU_031153_3_0_1"/>
<evidence type="ECO:0000256" key="16">
    <source>
        <dbReference type="SAM" id="MobiDB-lite"/>
    </source>
</evidence>
<evidence type="ECO:0000256" key="4">
    <source>
        <dbReference type="ARBA" id="ARBA00004613"/>
    </source>
</evidence>
<keyword evidence="14" id="KW-0238">DNA-binding</keyword>
<dbReference type="Pfam" id="PF13499">
    <property type="entry name" value="EF-hand_7"/>
    <property type="match status" value="1"/>
</dbReference>
<evidence type="ECO:0000313" key="19">
    <source>
        <dbReference type="EnsemblMetazoa" id="tetur11g01590.1"/>
    </source>
</evidence>
<dbReference type="GO" id="GO:0005794">
    <property type="term" value="C:Golgi apparatus"/>
    <property type="evidence" value="ECO:0007669"/>
    <property type="project" value="UniProtKB-SubCell"/>
</dbReference>
<dbReference type="SMART" id="SM00054">
    <property type="entry name" value="EFh"/>
    <property type="match status" value="2"/>
</dbReference>
<dbReference type="GO" id="GO:0070062">
    <property type="term" value="C:extracellular exosome"/>
    <property type="evidence" value="ECO:0007669"/>
    <property type="project" value="TreeGrafter"/>
</dbReference>
<dbReference type="EMBL" id="CAEY01000070">
    <property type="status" value="NOT_ANNOTATED_CDS"/>
    <property type="molecule type" value="Genomic_DNA"/>
</dbReference>
<evidence type="ECO:0000256" key="5">
    <source>
        <dbReference type="ARBA" id="ARBA00008063"/>
    </source>
</evidence>
<keyword evidence="13" id="KW-0333">Golgi apparatus</keyword>
<evidence type="ECO:0000313" key="20">
    <source>
        <dbReference type="Proteomes" id="UP000015104"/>
    </source>
</evidence>
<dbReference type="InterPro" id="IPR040250">
    <property type="entry name" value="Nucleobindin"/>
</dbReference>
<evidence type="ECO:0000256" key="15">
    <source>
        <dbReference type="ARBA" id="ARBA00023136"/>
    </source>
</evidence>
<dbReference type="PROSITE" id="PS50222">
    <property type="entry name" value="EF_HAND_2"/>
    <property type="match status" value="2"/>
</dbReference>
<evidence type="ECO:0000256" key="2">
    <source>
        <dbReference type="ARBA" id="ARBA00004496"/>
    </source>
</evidence>
<dbReference type="CDD" id="cd00051">
    <property type="entry name" value="EFh"/>
    <property type="match status" value="1"/>
</dbReference>
<dbReference type="EnsemblMetazoa" id="tetur11g01590.1">
    <property type="protein sequence ID" value="tetur11g01590.1"/>
    <property type="gene ID" value="tetur11g01590"/>
</dbReference>
<dbReference type="InterPro" id="IPR002048">
    <property type="entry name" value="EF_hand_dom"/>
</dbReference>
<evidence type="ECO:0000256" key="7">
    <source>
        <dbReference type="ARBA" id="ARBA00022525"/>
    </source>
</evidence>
<evidence type="ECO:0000259" key="18">
    <source>
        <dbReference type="PROSITE" id="PS50222"/>
    </source>
</evidence>
<feature type="domain" description="EF-hand" evidence="18">
    <location>
        <begin position="251"/>
        <end position="286"/>
    </location>
</feature>
<sequence>MMTLSDIYTCIIICLVFNSVLSAPVEEDKKTDGVKDPDAALNDLGLEYGRYLQEVVAALEEDKEFAKKLENVSAEHIQSGAIANELNLVSHNIRTKLDELKRIEIERLRKLTKLEHDIKEFGSFSNDGRRWRTLGSPNAAKMDKHMSKFEHLDHKNPHSFEVQDLHKLIIKATRDLEELDKKRREEFKKYEMEKEHRYRESLKNMTEEQKTEAVKKHSEMNQKHKEHPRVHHPGSKQQLEEVWEEQDRMPKEEFNPKTFFSLHDVNGDGYLDPEEVEALLTLEIKKMYDPNNPEDDPNEMEEEYHRMREHVYKEADKNKDGLISQKEFIELTQKTEFERDEGWKGIDEQQMFNEDELRQYEARRQELLAQQYGYYMPPYQPILVMYHLIKWLNSKVPQQQQQNGRQYQQPQYQSQSQGNQQNPHFNSQGNLPPQASMTMNQGAPPRINQQSNFGQPSNSFGANNRITPGQQQVVQSSSNQGIPQGNQSPPLMNQNPNSNMNQGSINSIPQQNSGSFNSQPNHKS</sequence>
<keyword evidence="9" id="KW-0344">Guanine-nucleotide releasing factor</keyword>
<evidence type="ECO:0000256" key="9">
    <source>
        <dbReference type="ARBA" id="ARBA00022658"/>
    </source>
</evidence>
<evidence type="ECO:0000256" key="14">
    <source>
        <dbReference type="ARBA" id="ARBA00023125"/>
    </source>
</evidence>
<dbReference type="InterPro" id="IPR011992">
    <property type="entry name" value="EF-hand-dom_pair"/>
</dbReference>
<dbReference type="GO" id="GO:0005085">
    <property type="term" value="F:guanyl-nucleotide exchange factor activity"/>
    <property type="evidence" value="ECO:0007669"/>
    <property type="project" value="UniProtKB-KW"/>
</dbReference>
<comment type="similarity">
    <text evidence="5">Belongs to the nucleobindin family.</text>
</comment>
<evidence type="ECO:0000256" key="10">
    <source>
        <dbReference type="ARBA" id="ARBA00022729"/>
    </source>
</evidence>
<dbReference type="Proteomes" id="UP000015104">
    <property type="component" value="Unassembled WGS sequence"/>
</dbReference>
<organism evidence="19 20">
    <name type="scientific">Tetranychus urticae</name>
    <name type="common">Two-spotted spider mite</name>
    <dbReference type="NCBI Taxonomy" id="32264"/>
    <lineage>
        <taxon>Eukaryota</taxon>
        <taxon>Metazoa</taxon>
        <taxon>Ecdysozoa</taxon>
        <taxon>Arthropoda</taxon>
        <taxon>Chelicerata</taxon>
        <taxon>Arachnida</taxon>
        <taxon>Acari</taxon>
        <taxon>Acariformes</taxon>
        <taxon>Trombidiformes</taxon>
        <taxon>Prostigmata</taxon>
        <taxon>Eleutherengona</taxon>
        <taxon>Raphignathae</taxon>
        <taxon>Tetranychoidea</taxon>
        <taxon>Tetranychidae</taxon>
        <taxon>Tetranychus</taxon>
    </lineage>
</organism>
<keyword evidence="7" id="KW-0964">Secreted</keyword>
<dbReference type="eggNOG" id="KOG3866">
    <property type="taxonomic scope" value="Eukaryota"/>
</dbReference>
<comment type="subcellular location">
    <subcellularLocation>
        <location evidence="2">Cytoplasm</location>
    </subcellularLocation>
    <subcellularLocation>
        <location evidence="3">Golgi apparatus</location>
    </subcellularLocation>
    <subcellularLocation>
        <location evidence="1">Membrane</location>
        <topology evidence="1">Peripheral membrane protein</topology>
    </subcellularLocation>
    <subcellularLocation>
        <location evidence="4">Secreted</location>
    </subcellularLocation>
</comment>
<protein>
    <recommendedName>
        <fullName evidence="18">EF-hand domain-containing protein</fullName>
    </recommendedName>
</protein>
<dbReference type="GO" id="GO:0016020">
    <property type="term" value="C:membrane"/>
    <property type="evidence" value="ECO:0007669"/>
    <property type="project" value="UniProtKB-SubCell"/>
</dbReference>
<evidence type="ECO:0000256" key="17">
    <source>
        <dbReference type="SAM" id="SignalP"/>
    </source>
</evidence>
<accession>T1KGQ0</accession>
<keyword evidence="10 17" id="KW-0732">Signal</keyword>
<reference evidence="19" key="2">
    <citation type="submission" date="2015-06" db="UniProtKB">
        <authorList>
            <consortium name="EnsemblMetazoa"/>
        </authorList>
    </citation>
    <scope>IDENTIFICATION</scope>
</reference>
<dbReference type="PROSITE" id="PS00018">
    <property type="entry name" value="EF_HAND_1"/>
    <property type="match status" value="2"/>
</dbReference>
<feature type="compositionally biased region" description="Low complexity" evidence="16">
    <location>
        <begin position="400"/>
        <end position="421"/>
    </location>
</feature>
<keyword evidence="15" id="KW-0472">Membrane</keyword>
<keyword evidence="12" id="KW-0106">Calcium</keyword>
<dbReference type="SUPFAM" id="SSF47473">
    <property type="entry name" value="EF-hand"/>
    <property type="match status" value="1"/>
</dbReference>
<evidence type="ECO:0000256" key="13">
    <source>
        <dbReference type="ARBA" id="ARBA00023034"/>
    </source>
</evidence>
<dbReference type="PANTHER" id="PTHR19237">
    <property type="entry name" value="NUCLEOBINDIN"/>
    <property type="match status" value="1"/>
</dbReference>
<keyword evidence="20" id="KW-1185">Reference proteome</keyword>
<proteinExistence type="inferred from homology"/>
<dbReference type="Pfam" id="PF25434">
    <property type="entry name" value="NUCB1_N"/>
    <property type="match status" value="1"/>
</dbReference>
<evidence type="ECO:0000256" key="1">
    <source>
        <dbReference type="ARBA" id="ARBA00004170"/>
    </source>
</evidence>
<keyword evidence="11" id="KW-0677">Repeat</keyword>
<feature type="compositionally biased region" description="Low complexity" evidence="16">
    <location>
        <begin position="470"/>
        <end position="480"/>
    </location>
</feature>
<feature type="region of interest" description="Disordered" evidence="16">
    <location>
        <begin position="400"/>
        <end position="524"/>
    </location>
</feature>
<evidence type="ECO:0000256" key="12">
    <source>
        <dbReference type="ARBA" id="ARBA00022837"/>
    </source>
</evidence>
<name>T1KGQ0_TETUR</name>
<evidence type="ECO:0000256" key="3">
    <source>
        <dbReference type="ARBA" id="ARBA00004555"/>
    </source>
</evidence>
<feature type="compositionally biased region" description="Polar residues" evidence="16">
    <location>
        <begin position="481"/>
        <end position="524"/>
    </location>
</feature>
<dbReference type="InterPro" id="IPR057576">
    <property type="entry name" value="NUCB1_N"/>
</dbReference>
<dbReference type="PANTHER" id="PTHR19237:SF20">
    <property type="entry name" value="NUCLEOBINDIN 1"/>
    <property type="match status" value="1"/>
</dbReference>
<evidence type="ECO:0000256" key="11">
    <source>
        <dbReference type="ARBA" id="ARBA00022737"/>
    </source>
</evidence>
<dbReference type="AlphaFoldDB" id="T1KGQ0"/>
<feature type="chain" id="PRO_5004581343" description="EF-hand domain-containing protein" evidence="17">
    <location>
        <begin position="23"/>
        <end position="524"/>
    </location>
</feature>
<feature type="compositionally biased region" description="Polar residues" evidence="16">
    <location>
        <begin position="422"/>
        <end position="469"/>
    </location>
</feature>
<dbReference type="GO" id="GO:0005793">
    <property type="term" value="C:endoplasmic reticulum-Golgi intermediate compartment"/>
    <property type="evidence" value="ECO:0007669"/>
    <property type="project" value="TreeGrafter"/>
</dbReference>
<evidence type="ECO:0000256" key="8">
    <source>
        <dbReference type="ARBA" id="ARBA00022553"/>
    </source>
</evidence>
<keyword evidence="6" id="KW-0963">Cytoplasm</keyword>
<feature type="domain" description="EF-hand" evidence="18">
    <location>
        <begin position="303"/>
        <end position="338"/>
    </location>
</feature>
<dbReference type="InterPro" id="IPR018247">
    <property type="entry name" value="EF_Hand_1_Ca_BS"/>
</dbReference>
<dbReference type="Gene3D" id="1.10.238.10">
    <property type="entry name" value="EF-hand"/>
    <property type="match status" value="1"/>
</dbReference>
<reference evidence="20" key="1">
    <citation type="submission" date="2011-08" db="EMBL/GenBank/DDBJ databases">
        <authorList>
            <person name="Rombauts S."/>
        </authorList>
    </citation>
    <scope>NUCLEOTIDE SEQUENCE</scope>
    <source>
        <strain evidence="20">London</strain>
    </source>
</reference>
<evidence type="ECO:0000256" key="6">
    <source>
        <dbReference type="ARBA" id="ARBA00022490"/>
    </source>
</evidence>